<evidence type="ECO:0000313" key="2">
    <source>
        <dbReference type="Proteomes" id="UP000886844"/>
    </source>
</evidence>
<name>A0A9D1Z197_9BACT</name>
<dbReference type="Proteomes" id="UP000886844">
    <property type="component" value="Unassembled WGS sequence"/>
</dbReference>
<dbReference type="Pfam" id="PF16132">
    <property type="entry name" value="DUF4843"/>
    <property type="match status" value="1"/>
</dbReference>
<dbReference type="InterPro" id="IPR032299">
    <property type="entry name" value="DUF4843"/>
</dbReference>
<reference evidence="1" key="1">
    <citation type="journal article" date="2021" name="PeerJ">
        <title>Extensive microbial diversity within the chicken gut microbiome revealed by metagenomics and culture.</title>
        <authorList>
            <person name="Gilroy R."/>
            <person name="Ravi A."/>
            <person name="Getino M."/>
            <person name="Pursley I."/>
            <person name="Horton D.L."/>
            <person name="Alikhan N.F."/>
            <person name="Baker D."/>
            <person name="Gharbi K."/>
            <person name="Hall N."/>
            <person name="Watson M."/>
            <person name="Adriaenssens E.M."/>
            <person name="Foster-Nyarko E."/>
            <person name="Jarju S."/>
            <person name="Secka A."/>
            <person name="Antonio M."/>
            <person name="Oren A."/>
            <person name="Chaudhuri R.R."/>
            <person name="La Ragione R."/>
            <person name="Hildebrand F."/>
            <person name="Pallen M.J."/>
        </authorList>
    </citation>
    <scope>NUCLEOTIDE SEQUENCE</scope>
    <source>
        <strain evidence="1">5134</strain>
    </source>
</reference>
<reference evidence="1" key="2">
    <citation type="submission" date="2021-04" db="EMBL/GenBank/DDBJ databases">
        <authorList>
            <person name="Gilroy R."/>
        </authorList>
    </citation>
    <scope>NUCLEOTIDE SEQUENCE</scope>
    <source>
        <strain evidence="1">5134</strain>
    </source>
</reference>
<evidence type="ECO:0000313" key="1">
    <source>
        <dbReference type="EMBL" id="HIY69013.1"/>
    </source>
</evidence>
<dbReference type="AlphaFoldDB" id="A0A9D1Z197"/>
<sequence>MKINRYGMVLTGAALVLGLGACNETIQTYDGQQGVYFAMLQSGSSEDNPRYNAASSVPFALTLGATDSVFMLRVKIIGTVADYPRSFSYRVVDAESTAEPGSDYTLPDTPCQVAAGEVYGYIPIHFYRQPSLDGQERTLTLELLPNEYFDLPLTSWLPVNGTETVGTDIIRHTVTVSDKYVRLDGWSDMFYGTYSDKKIKLMCTVFGLTLADFQPDAMSYVEKKVLGQNFRRYLDAEEAAGRTVYEDYTDEFGNPVKMESGSDSAE</sequence>
<comment type="caution">
    <text evidence="1">The sequence shown here is derived from an EMBL/GenBank/DDBJ whole genome shotgun (WGS) entry which is preliminary data.</text>
</comment>
<protein>
    <submittedName>
        <fullName evidence="1">DUF4843 domain-containing protein</fullName>
    </submittedName>
</protein>
<dbReference type="EMBL" id="DXDA01000054">
    <property type="protein sequence ID" value="HIY69013.1"/>
    <property type="molecule type" value="Genomic_DNA"/>
</dbReference>
<organism evidence="1 2">
    <name type="scientific">Candidatus Alistipes intestinigallinarum</name>
    <dbReference type="NCBI Taxonomy" id="2838440"/>
    <lineage>
        <taxon>Bacteria</taxon>
        <taxon>Pseudomonadati</taxon>
        <taxon>Bacteroidota</taxon>
        <taxon>Bacteroidia</taxon>
        <taxon>Bacteroidales</taxon>
        <taxon>Rikenellaceae</taxon>
        <taxon>Alistipes</taxon>
    </lineage>
</organism>
<proteinExistence type="predicted"/>
<gene>
    <name evidence="1" type="ORF">H9828_06325</name>
</gene>
<dbReference type="PROSITE" id="PS51257">
    <property type="entry name" value="PROKAR_LIPOPROTEIN"/>
    <property type="match status" value="1"/>
</dbReference>
<accession>A0A9D1Z197</accession>